<feature type="binding site" evidence="10">
    <location>
        <position position="961"/>
    </location>
    <ligand>
        <name>3'-phosphoadenylyl sulfate</name>
        <dbReference type="ChEBI" id="CHEBI:58339"/>
    </ligand>
</feature>
<keyword evidence="14" id="KW-1133">Transmembrane helix</keyword>
<feature type="binding site" evidence="10">
    <location>
        <begin position="880"/>
        <end position="884"/>
    </location>
    <ligand>
        <name>3'-phosphoadenylyl sulfate</name>
        <dbReference type="ChEBI" id="CHEBI:58339"/>
    </ligand>
</feature>
<feature type="disulfide bond" evidence="11">
    <location>
        <begin position="1067"/>
        <end position="1078"/>
    </location>
</feature>
<comment type="subcellular location">
    <subcellularLocation>
        <location evidence="1">Nucleus</location>
    </subcellularLocation>
</comment>
<dbReference type="InterPro" id="IPR000863">
    <property type="entry name" value="Sulfotransferase_dom"/>
</dbReference>
<evidence type="ECO:0000256" key="8">
    <source>
        <dbReference type="ARBA" id="ARBA00023242"/>
    </source>
</evidence>
<accession>A0A0V0TAB3</accession>
<keyword evidence="5" id="KW-0747">Spliceosome</keyword>
<evidence type="ECO:0000256" key="1">
    <source>
        <dbReference type="ARBA" id="ARBA00004123"/>
    </source>
</evidence>
<feature type="active site" description="For sulfotransferase activity" evidence="9">
    <location>
        <position position="880"/>
    </location>
</feature>
<dbReference type="SUPFAM" id="SSF52540">
    <property type="entry name" value="P-loop containing nucleoside triphosphate hydrolases"/>
    <property type="match status" value="1"/>
</dbReference>
<keyword evidence="7" id="KW-0508">mRNA splicing</keyword>
<keyword evidence="14" id="KW-0472">Membrane</keyword>
<feature type="region of interest" description="Disordered" evidence="13">
    <location>
        <begin position="700"/>
        <end position="719"/>
    </location>
</feature>
<evidence type="ECO:0000256" key="9">
    <source>
        <dbReference type="PIRSR" id="PIRSR637359-1"/>
    </source>
</evidence>
<protein>
    <submittedName>
        <fullName evidence="16">Heparan sulfate glucosamine 3-O-sulfotransferase 3B1</fullName>
    </submittedName>
</protein>
<feature type="region of interest" description="Disordered" evidence="13">
    <location>
        <begin position="769"/>
        <end position="808"/>
    </location>
</feature>
<dbReference type="Gene3D" id="3.40.50.300">
    <property type="entry name" value="P-loop containing nucleotide triphosphate hydrolases"/>
    <property type="match status" value="1"/>
</dbReference>
<evidence type="ECO:0000259" key="15">
    <source>
        <dbReference type="Pfam" id="PF00685"/>
    </source>
</evidence>
<evidence type="ECO:0000256" key="11">
    <source>
        <dbReference type="PIRSR" id="PIRSR637359-3"/>
    </source>
</evidence>
<dbReference type="GO" id="GO:0008467">
    <property type="term" value="F:[heparan sulfate]-glucosamine 3-sulfotransferase activity"/>
    <property type="evidence" value="ECO:0007669"/>
    <property type="project" value="TreeGrafter"/>
</dbReference>
<evidence type="ECO:0000256" key="14">
    <source>
        <dbReference type="SAM" id="Phobius"/>
    </source>
</evidence>
<feature type="domain" description="Sulfotransferase" evidence="15">
    <location>
        <begin position="871"/>
        <end position="1052"/>
    </location>
</feature>
<keyword evidence="3" id="KW-0507">mRNA processing</keyword>
<evidence type="ECO:0000256" key="2">
    <source>
        <dbReference type="ARBA" id="ARBA00010028"/>
    </source>
</evidence>
<keyword evidence="12" id="KW-0175">Coiled coil</keyword>
<organism evidence="16 17">
    <name type="scientific">Trichinella murrelli</name>
    <dbReference type="NCBI Taxonomy" id="144512"/>
    <lineage>
        <taxon>Eukaryota</taxon>
        <taxon>Metazoa</taxon>
        <taxon>Ecdysozoa</taxon>
        <taxon>Nematoda</taxon>
        <taxon>Enoplea</taxon>
        <taxon>Dorylaimia</taxon>
        <taxon>Trichinellida</taxon>
        <taxon>Trichinellidae</taxon>
        <taxon>Trichinella</taxon>
    </lineage>
</organism>
<keyword evidence="14" id="KW-0812">Transmembrane</keyword>
<dbReference type="Pfam" id="PF00685">
    <property type="entry name" value="Sulfotransfer_1"/>
    <property type="match status" value="1"/>
</dbReference>
<evidence type="ECO:0000256" key="10">
    <source>
        <dbReference type="PIRSR" id="PIRSR637359-2"/>
    </source>
</evidence>
<feature type="coiled-coil region" evidence="12">
    <location>
        <begin position="396"/>
        <end position="449"/>
    </location>
</feature>
<feature type="compositionally biased region" description="Basic and acidic residues" evidence="13">
    <location>
        <begin position="481"/>
        <end position="491"/>
    </location>
</feature>
<comment type="similarity">
    <text evidence="2">Belongs to the SYF2 family.</text>
</comment>
<feature type="transmembrane region" description="Helical" evidence="14">
    <location>
        <begin position="6"/>
        <end position="22"/>
    </location>
</feature>
<evidence type="ECO:0000256" key="13">
    <source>
        <dbReference type="SAM" id="MobiDB-lite"/>
    </source>
</evidence>
<name>A0A0V0TAB3_9BILA</name>
<evidence type="ECO:0000256" key="6">
    <source>
        <dbReference type="ARBA" id="ARBA00023180"/>
    </source>
</evidence>
<feature type="binding site" evidence="10">
    <location>
        <position position="969"/>
    </location>
    <ligand>
        <name>3'-phosphoadenylyl sulfate</name>
        <dbReference type="ChEBI" id="CHEBI:58339"/>
    </ligand>
</feature>
<evidence type="ECO:0000256" key="5">
    <source>
        <dbReference type="ARBA" id="ARBA00022728"/>
    </source>
</evidence>
<keyword evidence="17" id="KW-1185">Reference proteome</keyword>
<dbReference type="Pfam" id="PF08231">
    <property type="entry name" value="SYF2"/>
    <property type="match status" value="1"/>
</dbReference>
<keyword evidence="11" id="KW-1015">Disulfide bond</keyword>
<keyword evidence="6" id="KW-0325">Glycoprotein</keyword>
<sequence length="1119" mass="130373">MILKLFTSAGIIIFNYMQRYLLINTCKSYLLYCFDCIVFLRLVSVFSHFRIWILNLYHYFKILKDYISISELYLIMDRLQKFKELKMRNNEARKLNHREVVEEDRRNKLPANYEAKRKRAEWEISEFEKRKEAEERGEDYDRLKLLQMPADIAWKLQQNPKALKKQRNKEFKRVDFCTAAIRNYERLSEQIKPDFQEYNGMKELLAEDFYPDSNTLIQNAHYPSDSKIDRLIEDLNMQKARREKARRRKEFDPDAPIDYINERNKQYNMKLDRYYDHSYVKMARAAVSPYIRRNSRLRPLTSCIQRRNHKGGNLSMEGFEEEVLQLKKKIQYLNEDNMLLKIKLNKYDVELKKKVLIKSRAVRLFSDDIDKIFIAFHDNIMHSFMSIAQGERGILLNSLKQRVIRLEHLLREKDELIRKLKCDIRSTRLNEAAIEIDTLYGEINRLKAMCGLKSKSVYSTGECSSYDTLSNVASWTSEISGSRHEQREKYHGEKKRTAQASMSEEENNTDGNFQKESSSSSVDNDDVEAEKVDCSDDCTRNKLEKATSFNAVEDVSELENLKERMKHLEDSLADRETRLVEITNMLTDCQEQLTIQQKFASNKVDKCSSEQSITEGENRFLKTEKSEGPENDSITSQAVEVAECENSSSEFNNGKSDRELKMASRLIVNVVKAHLFRLKQIEALKSSNFELSKQFQSGSVDQNFNENGEAERKQAVGPSIINTNQQAEDESESGDDDDDHIVVVESEKSNELYNFDIDSDADIIMVPDSPEKSWRSEATPTGELGGQEKPDWLGGQQPDERGSDEEVQSRKSLSRVCVCSVLSIEVKNNNLLSKKAFWTKYSDNFKQEKLKNILNKQLEDVKQNLLLKRLPDAIIIGVKKAGTRATLEYLRLHDQIKAPGPEIHFFDRNYKYGLDWYREQMPPAAPEDVIIEKTPRYFISPEAPTKIRSMNQKMKLIVVFRDPVTRLLSEYAQIASKRPGLPSFEQMAFLDANRTRVNRSWGAVHTGLYEKHLRHWLKLFPKSQILFISGEQLITNPVNVTANMEQFLNLPKKITDQHFAFGGKFPCLKKLPLSEPHCLGKTKGRLHPVVSEKDLQTLRRFYKPYNDVLYKLIGQSFDW</sequence>
<dbReference type="PANTHER" id="PTHR10605:SF72">
    <property type="entry name" value="HEPARAN SULFATE 3-O SULFOTRANSFERASE-B, ISOFORM A"/>
    <property type="match status" value="1"/>
</dbReference>
<dbReference type="Proteomes" id="UP000055048">
    <property type="component" value="Unassembled WGS sequence"/>
</dbReference>
<dbReference type="InterPro" id="IPR027417">
    <property type="entry name" value="P-loop_NTPase"/>
</dbReference>
<proteinExistence type="inferred from homology"/>
<dbReference type="GO" id="GO:0006397">
    <property type="term" value="P:mRNA processing"/>
    <property type="evidence" value="ECO:0007669"/>
    <property type="project" value="UniProtKB-KW"/>
</dbReference>
<reference evidence="16 17" key="1">
    <citation type="submission" date="2015-01" db="EMBL/GenBank/DDBJ databases">
        <title>Evolution of Trichinella species and genotypes.</title>
        <authorList>
            <person name="Korhonen P.K."/>
            <person name="Edoardo P."/>
            <person name="Giuseppe L.R."/>
            <person name="Gasser R.B."/>
        </authorList>
    </citation>
    <scope>NUCLEOTIDE SEQUENCE [LARGE SCALE GENOMIC DNA]</scope>
    <source>
        <strain evidence="16">ISS417</strain>
    </source>
</reference>
<keyword evidence="8" id="KW-0539">Nucleus</keyword>
<feature type="binding site" evidence="10">
    <location>
        <begin position="1083"/>
        <end position="1087"/>
    </location>
    <ligand>
        <name>3'-phosphoadenylyl sulfate</name>
        <dbReference type="ChEBI" id="CHEBI:58339"/>
    </ligand>
</feature>
<dbReference type="AlphaFoldDB" id="A0A0V0TAB3"/>
<feature type="transmembrane region" description="Helical" evidence="14">
    <location>
        <begin position="29"/>
        <end position="53"/>
    </location>
</feature>
<evidence type="ECO:0000313" key="17">
    <source>
        <dbReference type="Proteomes" id="UP000055048"/>
    </source>
</evidence>
<evidence type="ECO:0000256" key="3">
    <source>
        <dbReference type="ARBA" id="ARBA00022664"/>
    </source>
</evidence>
<dbReference type="GO" id="GO:0005681">
    <property type="term" value="C:spliceosomal complex"/>
    <property type="evidence" value="ECO:0007669"/>
    <property type="project" value="UniProtKB-KW"/>
</dbReference>
<dbReference type="EMBL" id="JYDJ01000396">
    <property type="protein sequence ID" value="KRX35964.1"/>
    <property type="molecule type" value="Genomic_DNA"/>
</dbReference>
<evidence type="ECO:0000313" key="16">
    <source>
        <dbReference type="EMBL" id="KRX35964.1"/>
    </source>
</evidence>
<keyword evidence="4 16" id="KW-0808">Transferase</keyword>
<dbReference type="PANTHER" id="PTHR10605">
    <property type="entry name" value="HEPARAN SULFATE SULFOTRANSFERASE"/>
    <property type="match status" value="1"/>
</dbReference>
<feature type="coiled-coil region" evidence="12">
    <location>
        <begin position="551"/>
        <end position="578"/>
    </location>
</feature>
<evidence type="ECO:0000256" key="7">
    <source>
        <dbReference type="ARBA" id="ARBA00023187"/>
    </source>
</evidence>
<gene>
    <name evidence="16" type="primary">Hs3st3b1</name>
    <name evidence="16" type="ORF">T05_11409</name>
</gene>
<evidence type="ECO:0000256" key="12">
    <source>
        <dbReference type="SAM" id="Coils"/>
    </source>
</evidence>
<evidence type="ECO:0000256" key="4">
    <source>
        <dbReference type="ARBA" id="ARBA00022679"/>
    </source>
</evidence>
<feature type="region of interest" description="Disordered" evidence="13">
    <location>
        <begin position="478"/>
        <end position="533"/>
    </location>
</feature>
<dbReference type="GO" id="GO:0008380">
    <property type="term" value="P:RNA splicing"/>
    <property type="evidence" value="ECO:0007669"/>
    <property type="project" value="UniProtKB-KW"/>
</dbReference>
<dbReference type="InterPro" id="IPR013260">
    <property type="entry name" value="mRNA_splic_SYF2"/>
</dbReference>
<dbReference type="InterPro" id="IPR037359">
    <property type="entry name" value="NST/OST"/>
</dbReference>
<comment type="caution">
    <text evidence="16">The sequence shown here is derived from an EMBL/GenBank/DDBJ whole genome shotgun (WGS) entry which is preliminary data.</text>
</comment>